<evidence type="ECO:0000256" key="1">
    <source>
        <dbReference type="SAM" id="MobiDB-lite"/>
    </source>
</evidence>
<evidence type="ECO:0000313" key="3">
    <source>
        <dbReference type="Proteomes" id="UP000198210"/>
    </source>
</evidence>
<feature type="region of interest" description="Disordered" evidence="1">
    <location>
        <begin position="1"/>
        <end position="246"/>
    </location>
</feature>
<dbReference type="Proteomes" id="UP000198210">
    <property type="component" value="Chromosome I"/>
</dbReference>
<keyword evidence="3" id="KW-1185">Reference proteome</keyword>
<evidence type="ECO:0000313" key="2">
    <source>
        <dbReference type="EMBL" id="SCG66034.1"/>
    </source>
</evidence>
<accession>A0A1C5J626</accession>
<sequence>MKTPTHVRLPSSPPRGHPLAERRDFPAAGARVVTPTRRAGNTFPRLPKLTGETALPLSTASIAVKTKIDEWHRMDDYDHPDRSRSRPARASTRPDGGRAAGSAEDGPHERTGVLGPTVESDAGAAPSHTDQRLPSRTSRSAGAALTGRRSAPPRAAPSAGDPRLATGERAVRAAQRAHGRPQVIRPAASARVALPCPSPPSSCRPGSLRTEQPAVQRRSGPDRGPVPTRSPGDAPDQPAVPWNFLPGRSRIRVDSFVAG</sequence>
<name>A0A1C5J626_9ACTN</name>
<protein>
    <submittedName>
        <fullName evidence="2">Uncharacterized protein</fullName>
    </submittedName>
</protein>
<reference evidence="2 3" key="1">
    <citation type="submission" date="2016-06" db="EMBL/GenBank/DDBJ databases">
        <authorList>
            <person name="Kjaerup R.B."/>
            <person name="Dalgaard T.S."/>
            <person name="Juul-Madsen H.R."/>
        </authorList>
    </citation>
    <scope>NUCLEOTIDE SEQUENCE [LARGE SCALE GENOMIC DNA]</scope>
    <source>
        <strain evidence="2 3">DSM 45097</strain>
    </source>
</reference>
<proteinExistence type="predicted"/>
<organism evidence="2 3">
    <name type="scientific">Micromonospora siamensis</name>
    <dbReference type="NCBI Taxonomy" id="299152"/>
    <lineage>
        <taxon>Bacteria</taxon>
        <taxon>Bacillati</taxon>
        <taxon>Actinomycetota</taxon>
        <taxon>Actinomycetes</taxon>
        <taxon>Micromonosporales</taxon>
        <taxon>Micromonosporaceae</taxon>
        <taxon>Micromonospora</taxon>
    </lineage>
</organism>
<gene>
    <name evidence="2" type="ORF">GA0074704_4164</name>
</gene>
<feature type="compositionally biased region" description="Basic and acidic residues" evidence="1">
    <location>
        <begin position="66"/>
        <end position="84"/>
    </location>
</feature>
<feature type="compositionally biased region" description="Low complexity" evidence="1">
    <location>
        <begin position="147"/>
        <end position="163"/>
    </location>
</feature>
<dbReference type="EMBL" id="LT607751">
    <property type="protein sequence ID" value="SCG66034.1"/>
    <property type="molecule type" value="Genomic_DNA"/>
</dbReference>
<dbReference type="AlphaFoldDB" id="A0A1C5J626"/>